<feature type="region of interest" description="Disordered" evidence="5">
    <location>
        <begin position="1"/>
        <end position="359"/>
    </location>
</feature>
<feature type="transmembrane region" description="Helical" evidence="6">
    <location>
        <begin position="540"/>
        <end position="558"/>
    </location>
</feature>
<keyword evidence="6" id="KW-1133">Transmembrane helix</keyword>
<dbReference type="STRING" id="703135.A0A2A9NEW2"/>
<dbReference type="PANTHER" id="PTHR46531:SF1">
    <property type="entry name" value="ZINC TRANSPORTER 6"/>
    <property type="match status" value="1"/>
</dbReference>
<proteinExistence type="predicted"/>
<evidence type="ECO:0000256" key="6">
    <source>
        <dbReference type="SAM" id="Phobius"/>
    </source>
</evidence>
<sequence>MDQPTAQHIHRRKSSKDEDENFVIAPPLSLPLSSTPSSSKPRTDPSLRMDAAQKTNGLVNGIGHTPFPTQQPQFLAAPPPPRNRVHSSPASHSRSMSTTSVFPSGPPPTSPFRPSFNFGRPNPNAINGINGLSPASPFRPSFHHSPASSGHGGHSRTRSISAFAPSSPSPLAVSFPMSASTNDAVSSTTQPTSRESPTSPSSLSDNVSPATSPTLPGLSSAYGRRHSRLNSRNLSVFFPRPGSLPASAIAEDGAQELELGGARSEDQEAAASSDDMSSSPPSGQNGNWRAGRRSVSLRGPPTPLGVGFTFGSRPPTQPTSSSAAASPNSSSLPIPPPMMAPSLSSSSTSSISSRKGHHHKHSLSHNFFSFLEPGANLVSQREEAMLHTQPAPTPVSPWMKASTVPDRRDDKSPTFSSDGDGSSTSLASSPVGSSAMSRKLSDEQMGRGGVSGSDGLSEAGAPAAGVVGLAQFFIGAWMWVYGQQIASLACTGVGYWVVFDAAGVAIGKVVPKWLRAREAAGTGGAKEKVRRPYGNARVETVLMFAQAVYLMFSSVYVCKESVEHVLLSARPEGEGGHHHHHRGETEDGLLGIEFPIFLLFTTLISLAGTALFYDNHARLVNVTDNRIPSFSALFRFMSTQKAYHVPPSMSQPWLMLSNPYIVSPLFFCVLILFVALFTPPSQHEIYDLLVAVLITIITFNIAYRACSVLGTVLLQTAPARGLPGGKMESFLRAMREVEQHPQVLHLPAPHFWQLTPTVSAVPGRRTFDGSASQEHTASFWGHNDTASAPLVVTIEVHVEKDLEDDDVLKLTKWVWEKCMIALGGIRAVERSRDRGTTNLDSRGEGPEVTVGIVRG</sequence>
<dbReference type="GO" id="GO:0006829">
    <property type="term" value="P:zinc ion transport"/>
    <property type="evidence" value="ECO:0007669"/>
    <property type="project" value="TreeGrafter"/>
</dbReference>
<feature type="transmembrane region" description="Helical" evidence="6">
    <location>
        <begin position="660"/>
        <end position="678"/>
    </location>
</feature>
<dbReference type="EMBL" id="KZ302217">
    <property type="protein sequence ID" value="PFH46252.1"/>
    <property type="molecule type" value="Genomic_DNA"/>
</dbReference>
<organism evidence="7 8">
    <name type="scientific">Amanita thiersii Skay4041</name>
    <dbReference type="NCBI Taxonomy" id="703135"/>
    <lineage>
        <taxon>Eukaryota</taxon>
        <taxon>Fungi</taxon>
        <taxon>Dikarya</taxon>
        <taxon>Basidiomycota</taxon>
        <taxon>Agaricomycotina</taxon>
        <taxon>Agaricomycetes</taxon>
        <taxon>Agaricomycetidae</taxon>
        <taxon>Agaricales</taxon>
        <taxon>Pluteineae</taxon>
        <taxon>Amanitaceae</taxon>
        <taxon>Amanita</taxon>
    </lineage>
</organism>
<protein>
    <submittedName>
        <fullName evidence="7">Uncharacterized protein</fullName>
    </submittedName>
</protein>
<reference evidence="7 8" key="1">
    <citation type="submission" date="2014-02" db="EMBL/GenBank/DDBJ databases">
        <title>Transposable element dynamics among asymbiotic and ectomycorrhizal Amanita fungi.</title>
        <authorList>
            <consortium name="DOE Joint Genome Institute"/>
            <person name="Hess J."/>
            <person name="Skrede I."/>
            <person name="Wolfe B."/>
            <person name="LaButti K."/>
            <person name="Ohm R.A."/>
            <person name="Grigoriev I.V."/>
            <person name="Pringle A."/>
        </authorList>
    </citation>
    <scope>NUCLEOTIDE SEQUENCE [LARGE SCALE GENOMIC DNA]</scope>
    <source>
        <strain evidence="7 8">SKay4041</strain>
    </source>
</reference>
<gene>
    <name evidence="7" type="ORF">AMATHDRAFT_70259</name>
</gene>
<feature type="compositionally biased region" description="Basic and acidic residues" evidence="5">
    <location>
        <begin position="833"/>
        <end position="845"/>
    </location>
</feature>
<keyword evidence="8" id="KW-1185">Reference proteome</keyword>
<dbReference type="PANTHER" id="PTHR46531">
    <property type="entry name" value="ZINC TRANSPORTER 6"/>
    <property type="match status" value="1"/>
</dbReference>
<evidence type="ECO:0000256" key="2">
    <source>
        <dbReference type="ARBA" id="ARBA00022448"/>
    </source>
</evidence>
<dbReference type="AlphaFoldDB" id="A0A2A9NEW2"/>
<keyword evidence="6" id="KW-0472">Membrane</keyword>
<feature type="compositionally biased region" description="Low complexity" evidence="5">
    <location>
        <begin position="159"/>
        <end position="176"/>
    </location>
</feature>
<feature type="compositionally biased region" description="Low complexity" evidence="5">
    <location>
        <begin position="340"/>
        <end position="353"/>
    </location>
</feature>
<keyword evidence="3" id="KW-0862">Zinc</keyword>
<feature type="transmembrane region" description="Helical" evidence="6">
    <location>
        <begin position="685"/>
        <end position="703"/>
    </location>
</feature>
<feature type="region of interest" description="Disordered" evidence="5">
    <location>
        <begin position="383"/>
        <end position="455"/>
    </location>
</feature>
<feature type="compositionally biased region" description="Low complexity" evidence="5">
    <location>
        <begin position="86"/>
        <end position="103"/>
    </location>
</feature>
<comment type="subcellular location">
    <subcellularLocation>
        <location evidence="1">Endomembrane system</location>
        <topology evidence="1">Multi-pass membrane protein</topology>
    </subcellularLocation>
</comment>
<evidence type="ECO:0000256" key="5">
    <source>
        <dbReference type="SAM" id="MobiDB-lite"/>
    </source>
</evidence>
<feature type="compositionally biased region" description="Low complexity" evidence="5">
    <location>
        <begin position="318"/>
        <end position="332"/>
    </location>
</feature>
<feature type="transmembrane region" description="Helical" evidence="6">
    <location>
        <begin position="589"/>
        <end position="613"/>
    </location>
</feature>
<evidence type="ECO:0000256" key="3">
    <source>
        <dbReference type="ARBA" id="ARBA00022833"/>
    </source>
</evidence>
<dbReference type="GO" id="GO:0005794">
    <property type="term" value="C:Golgi apparatus"/>
    <property type="evidence" value="ECO:0007669"/>
    <property type="project" value="TreeGrafter"/>
</dbReference>
<evidence type="ECO:0000313" key="7">
    <source>
        <dbReference type="EMBL" id="PFH46252.1"/>
    </source>
</evidence>
<keyword evidence="4" id="KW-0406">Ion transport</keyword>
<feature type="compositionally biased region" description="Low complexity" evidence="5">
    <location>
        <begin position="65"/>
        <end position="76"/>
    </location>
</feature>
<evidence type="ECO:0000313" key="8">
    <source>
        <dbReference type="Proteomes" id="UP000242287"/>
    </source>
</evidence>
<keyword evidence="6" id="KW-0812">Transmembrane</keyword>
<dbReference type="InterPro" id="IPR052005">
    <property type="entry name" value="CDF_SLC30A"/>
</dbReference>
<feature type="compositionally biased region" description="Low complexity" evidence="5">
    <location>
        <begin position="186"/>
        <end position="209"/>
    </location>
</feature>
<evidence type="ECO:0000256" key="1">
    <source>
        <dbReference type="ARBA" id="ARBA00004127"/>
    </source>
</evidence>
<accession>A0A2A9NEW2</accession>
<feature type="compositionally biased region" description="Low complexity" evidence="5">
    <location>
        <begin position="269"/>
        <end position="282"/>
    </location>
</feature>
<feature type="compositionally biased region" description="Low complexity" evidence="5">
    <location>
        <begin position="26"/>
        <end position="40"/>
    </location>
</feature>
<evidence type="ECO:0000256" key="4">
    <source>
        <dbReference type="ARBA" id="ARBA00023065"/>
    </source>
</evidence>
<feature type="region of interest" description="Disordered" evidence="5">
    <location>
        <begin position="833"/>
        <end position="855"/>
    </location>
</feature>
<dbReference type="Proteomes" id="UP000242287">
    <property type="component" value="Unassembled WGS sequence"/>
</dbReference>
<feature type="compositionally biased region" description="Low complexity" evidence="5">
    <location>
        <begin position="413"/>
        <end position="430"/>
    </location>
</feature>
<name>A0A2A9NEW2_9AGAR</name>
<keyword evidence="2" id="KW-0813">Transport</keyword>
<dbReference type="OrthoDB" id="5382797at2759"/>